<dbReference type="Pfam" id="PF01565">
    <property type="entry name" value="FAD_binding_4"/>
    <property type="match status" value="1"/>
</dbReference>
<gene>
    <name evidence="8" type="ORF">HMPREF0179_01454</name>
</gene>
<dbReference type="PROSITE" id="PS00198">
    <property type="entry name" value="4FE4S_FER_1"/>
    <property type="match status" value="2"/>
</dbReference>
<keyword evidence="3" id="KW-0274">FAD</keyword>
<dbReference type="InterPro" id="IPR036318">
    <property type="entry name" value="FAD-bd_PCMH-like_sf"/>
</dbReference>
<evidence type="ECO:0000256" key="5">
    <source>
        <dbReference type="ARBA" id="ARBA00023014"/>
    </source>
</evidence>
<keyword evidence="4" id="KW-0408">Iron</keyword>
<dbReference type="eggNOG" id="COG0247">
    <property type="taxonomic scope" value="Bacteria"/>
</dbReference>
<feature type="domain" description="4Fe-4S ferredoxin-type" evidence="6">
    <location>
        <begin position="719"/>
        <end position="748"/>
    </location>
</feature>
<dbReference type="PROSITE" id="PS51387">
    <property type="entry name" value="FAD_PCMH"/>
    <property type="match status" value="1"/>
</dbReference>
<dbReference type="STRING" id="563192.HMPREF0179_01454"/>
<evidence type="ECO:0000313" key="9">
    <source>
        <dbReference type="Proteomes" id="UP000006034"/>
    </source>
</evidence>
<dbReference type="SUPFAM" id="SSF46548">
    <property type="entry name" value="alpha-helical ferredoxin"/>
    <property type="match status" value="1"/>
</dbReference>
<dbReference type="InterPro" id="IPR004113">
    <property type="entry name" value="FAD-bd_oxidored_4_C"/>
</dbReference>
<evidence type="ECO:0000256" key="1">
    <source>
        <dbReference type="ARBA" id="ARBA00022630"/>
    </source>
</evidence>
<dbReference type="Pfam" id="PF02913">
    <property type="entry name" value="FAD-oxidase_C"/>
    <property type="match status" value="2"/>
</dbReference>
<dbReference type="PANTHER" id="PTHR42934">
    <property type="entry name" value="GLYCOLATE OXIDASE SUBUNIT GLCD"/>
    <property type="match status" value="1"/>
</dbReference>
<dbReference type="InterPro" id="IPR017896">
    <property type="entry name" value="4Fe4S_Fe-S-bd"/>
</dbReference>
<reference evidence="8 9" key="1">
    <citation type="submission" date="2010-10" db="EMBL/GenBank/DDBJ databases">
        <authorList>
            <consortium name="The Broad Institute Genome Sequencing Platform"/>
            <person name="Ward D."/>
            <person name="Earl A."/>
            <person name="Feldgarden M."/>
            <person name="Young S.K."/>
            <person name="Gargeya S."/>
            <person name="Zeng Q."/>
            <person name="Alvarado L."/>
            <person name="Berlin A."/>
            <person name="Bochicchio J."/>
            <person name="Chapman S.B."/>
            <person name="Chen Z."/>
            <person name="Freedman E."/>
            <person name="Gellesch M."/>
            <person name="Goldberg J."/>
            <person name="Griggs A."/>
            <person name="Gujja S."/>
            <person name="Heilman E."/>
            <person name="Heiman D."/>
            <person name="Howarth C."/>
            <person name="Mehta T."/>
            <person name="Neiman D."/>
            <person name="Pearson M."/>
            <person name="Roberts A."/>
            <person name="Saif S."/>
            <person name="Shea T."/>
            <person name="Shenoy N."/>
            <person name="Sisk P."/>
            <person name="Stolte C."/>
            <person name="Sykes S."/>
            <person name="White J."/>
            <person name="Yandava C."/>
            <person name="Allen-Vercoe E."/>
            <person name="Sibley C."/>
            <person name="Ambrose C.E."/>
            <person name="Strauss J."/>
            <person name="Daigneault M."/>
            <person name="Haas B."/>
            <person name="Nusbaum C."/>
            <person name="Birren B."/>
        </authorList>
    </citation>
    <scope>NUCLEOTIDE SEQUENCE [LARGE SCALE GENOMIC DNA]</scope>
    <source>
        <strain evidence="8 9">3_1_6</strain>
    </source>
</reference>
<dbReference type="HOGENOM" id="CLU_262983_0_0_7"/>
<dbReference type="Gene3D" id="1.10.1060.10">
    <property type="entry name" value="Alpha-helical ferredoxin"/>
    <property type="match status" value="1"/>
</dbReference>
<name>E5Y5J1_BILW3</name>
<keyword evidence="2" id="KW-0479">Metal-binding</keyword>
<evidence type="ECO:0000256" key="4">
    <source>
        <dbReference type="ARBA" id="ARBA00023004"/>
    </source>
</evidence>
<dbReference type="Gene3D" id="3.30.70.2740">
    <property type="match status" value="1"/>
</dbReference>
<evidence type="ECO:0000313" key="8">
    <source>
        <dbReference type="EMBL" id="EFV44716.1"/>
    </source>
</evidence>
<dbReference type="SUPFAM" id="SSF55103">
    <property type="entry name" value="FAD-linked oxidases, C-terminal domain"/>
    <property type="match status" value="1"/>
</dbReference>
<proteinExistence type="predicted"/>
<feature type="domain" description="FAD-binding PCMH-type" evidence="7">
    <location>
        <begin position="134"/>
        <end position="354"/>
    </location>
</feature>
<evidence type="ECO:0000256" key="2">
    <source>
        <dbReference type="ARBA" id="ARBA00022723"/>
    </source>
</evidence>
<dbReference type="SUPFAM" id="SSF56176">
    <property type="entry name" value="FAD-binding/transporter-associated domain-like"/>
    <property type="match status" value="1"/>
</dbReference>
<dbReference type="InterPro" id="IPR051914">
    <property type="entry name" value="FAD-linked_OxidoTrans_Type4"/>
</dbReference>
<dbReference type="eggNOG" id="COG0277">
    <property type="taxonomic scope" value="Bacteria"/>
</dbReference>
<dbReference type="Pfam" id="PF02754">
    <property type="entry name" value="CCG"/>
    <property type="match status" value="2"/>
</dbReference>
<dbReference type="AlphaFoldDB" id="E5Y5J1"/>
<dbReference type="Gene3D" id="3.30.465.10">
    <property type="match status" value="1"/>
</dbReference>
<feature type="domain" description="4Fe-4S ferredoxin-type" evidence="6">
    <location>
        <begin position="781"/>
        <end position="810"/>
    </location>
</feature>
<evidence type="ECO:0008006" key="10">
    <source>
        <dbReference type="Google" id="ProtNLM"/>
    </source>
</evidence>
<dbReference type="OrthoDB" id="9811557at2"/>
<dbReference type="EMBL" id="ADCP02000001">
    <property type="protein sequence ID" value="EFV44716.1"/>
    <property type="molecule type" value="Genomic_DNA"/>
</dbReference>
<dbReference type="InterPro" id="IPR006094">
    <property type="entry name" value="Oxid_FAD_bind_N"/>
</dbReference>
<dbReference type="PANTHER" id="PTHR42934:SF2">
    <property type="entry name" value="GLYCOLATE OXIDASE SUBUNIT GLCD"/>
    <property type="match status" value="1"/>
</dbReference>
<dbReference type="GO" id="GO:0071949">
    <property type="term" value="F:FAD binding"/>
    <property type="evidence" value="ECO:0007669"/>
    <property type="project" value="InterPro"/>
</dbReference>
<keyword evidence="1" id="KW-0285">Flavoprotein</keyword>
<dbReference type="GO" id="GO:0046872">
    <property type="term" value="F:metal ion binding"/>
    <property type="evidence" value="ECO:0007669"/>
    <property type="project" value="UniProtKB-KW"/>
</dbReference>
<dbReference type="InterPro" id="IPR016166">
    <property type="entry name" value="FAD-bd_PCMH"/>
</dbReference>
<dbReference type="RefSeq" id="WP_005026671.1">
    <property type="nucleotide sequence ID" value="NZ_KE150238.1"/>
</dbReference>
<keyword evidence="9" id="KW-1185">Reference proteome</keyword>
<dbReference type="InterPro" id="IPR017900">
    <property type="entry name" value="4Fe4S_Fe_S_CS"/>
</dbReference>
<reference evidence="8 9" key="2">
    <citation type="submission" date="2013-04" db="EMBL/GenBank/DDBJ databases">
        <title>The Genome Sequence of Bilophila wadsworthia 3_1_6.</title>
        <authorList>
            <consortium name="The Broad Institute Genomics Platform"/>
            <person name="Earl A."/>
            <person name="Ward D."/>
            <person name="Feldgarden M."/>
            <person name="Gevers D."/>
            <person name="Sibley C."/>
            <person name="Strauss J."/>
            <person name="Allen-Vercoe E."/>
            <person name="Walker B."/>
            <person name="Young S."/>
            <person name="Zeng Q."/>
            <person name="Gargeya S."/>
            <person name="Fitzgerald M."/>
            <person name="Haas B."/>
            <person name="Abouelleil A."/>
            <person name="Allen A.W."/>
            <person name="Alvarado L."/>
            <person name="Arachchi H.M."/>
            <person name="Berlin A.M."/>
            <person name="Chapman S.B."/>
            <person name="Gainer-Dewar J."/>
            <person name="Goldberg J."/>
            <person name="Griggs A."/>
            <person name="Gujja S."/>
            <person name="Hansen M."/>
            <person name="Howarth C."/>
            <person name="Imamovic A."/>
            <person name="Ireland A."/>
            <person name="Larimer J."/>
            <person name="McCowan C."/>
            <person name="Murphy C."/>
            <person name="Pearson M."/>
            <person name="Poon T.W."/>
            <person name="Priest M."/>
            <person name="Roberts A."/>
            <person name="Saif S."/>
            <person name="Shea T."/>
            <person name="Sisk P."/>
            <person name="Sykes S."/>
            <person name="Wortman J."/>
            <person name="Nusbaum C."/>
            <person name="Birren B."/>
        </authorList>
    </citation>
    <scope>NUCLEOTIDE SEQUENCE [LARGE SCALE GENOMIC DNA]</scope>
    <source>
        <strain evidence="8 9">3_1_6</strain>
    </source>
</reference>
<organism evidence="8 9">
    <name type="scientific">Bilophila wadsworthia (strain 3_1_6)</name>
    <dbReference type="NCBI Taxonomy" id="563192"/>
    <lineage>
        <taxon>Bacteria</taxon>
        <taxon>Pseudomonadati</taxon>
        <taxon>Thermodesulfobacteriota</taxon>
        <taxon>Desulfovibrionia</taxon>
        <taxon>Desulfovibrionales</taxon>
        <taxon>Desulfovibrionaceae</taxon>
        <taxon>Bilophila</taxon>
    </lineage>
</organism>
<dbReference type="InterPro" id="IPR016164">
    <property type="entry name" value="FAD-linked_Oxase-like_C"/>
</dbReference>
<dbReference type="PROSITE" id="PS51379">
    <property type="entry name" value="4FE4S_FER_2"/>
    <property type="match status" value="2"/>
</dbReference>
<sequence length="1199" mass="131854">MPHKGPHISIAPDFVVNRILRINLEDFADWPESVRHLATEIAEELFLVAYNPFVDSATVKASVKERFDREVFALAHHYANTIGEGITLFWSGHEAEVAFRKELVERLGAFLPPDAIVTRPSALVACATDATDLRMELPLMVVEPANAEQVSELVKLANELKFALIPRGGASGLTGGSVPMRRRSVIVRTTRFTKMSPVDHENMSVTLDAGVITQAAIDAVAKEGFLFTVDPASKTASTIGGNVAENSGGPFAFEYGTTLDNLLSWRMVTPTGEIISIERKNHPRHKILPDEVAVFEVKDISGGVRSVVELHGSEIRLPGLGKDVTNKALGGLPGMQKEGVDGIITDATFIVHKKPAQSRVMVLEFYGRSMHQAAVVIGQIVDLRNRIREEGDYARLSALEEFNAKYVRAIEYQKKSDKHEGVPISVIIIQVDGDEPYLLEKCVQEIVDIVAPHDNVALLVAKDEKEAELFWEDRHRLSAIARRTSGFKINEDVVIPMQRIPDFALFLEQLNLECSATAYRQALQELGRLPGMALEDKDLNREFVNVTRVAQGGVPSSELSDEEMEERAVEFLRLMAERYDRLAPKIKKISDNMLVGRVVVASHMHAGDGNCHVNIPVNSNDLHMLEIAEEAAMRVMAEAQEMGGAVSGEHGIGITKIAFLGKDKMDAIREFKNRVDPRDVFNPAKLTQRELPVRPFTFSFNRLIEDIRQSGLPDKDRLISLLASVQMCTRCGKCKQVCPMMYPECSYHFHPRNKNMVLGAIIEAIYYSQINKGRPDPSILAELRAMMEHCTGCGRCTSVCPVKIPSADVALQLRAFLDEEGAGGHPLKSKVLNWLVRDPAHRIPQAVKAAALGQRMQNRIIGVVPQAIKKRLYNPLFSGKGPEPGYRNLYEALHLERGNIFVPRSGDGAPVQENTALKEAVLYFPGCGGSLLSRTIGLSALGLLLRTGVAVILPEAHLCCGYPLLSSGADAQFASNMARNKKALQATIACATKRGFRVTHIVTACGSCREGIERLEPSTLLGEGGGELVHLDVMQFVQGRMDANPDLFKGNVLYHASCHPEWVGVHKVKGVQKQAGAIARLTGAAIEVSPGCCGESGMGAIASPLVYNTLRKRKMDVLEAALADYPAQSPILVGCPSCKVGITRSLMAMHERRPVLHTVEWLATLLFRERWGEKWIRVFRRRIAPSADAQGVRIVELDG</sequence>
<dbReference type="InterPro" id="IPR009051">
    <property type="entry name" value="Helical_ferredxn"/>
</dbReference>
<dbReference type="GO" id="GO:0016491">
    <property type="term" value="F:oxidoreductase activity"/>
    <property type="evidence" value="ECO:0007669"/>
    <property type="project" value="UniProtKB-ARBA"/>
</dbReference>
<evidence type="ECO:0000256" key="3">
    <source>
        <dbReference type="ARBA" id="ARBA00022827"/>
    </source>
</evidence>
<protein>
    <recommendedName>
        <fullName evidence="10">FAD-binding PCMH-type domain-containing protein</fullName>
    </recommendedName>
</protein>
<dbReference type="InterPro" id="IPR004017">
    <property type="entry name" value="Cys_rich_dom"/>
</dbReference>
<dbReference type="InterPro" id="IPR016169">
    <property type="entry name" value="FAD-bd_PCMH_sub2"/>
</dbReference>
<evidence type="ECO:0000259" key="7">
    <source>
        <dbReference type="PROSITE" id="PS51387"/>
    </source>
</evidence>
<evidence type="ECO:0000259" key="6">
    <source>
        <dbReference type="PROSITE" id="PS51379"/>
    </source>
</evidence>
<accession>E5Y5J1</accession>
<comment type="caution">
    <text evidence="8">The sequence shown here is derived from an EMBL/GenBank/DDBJ whole genome shotgun (WGS) entry which is preliminary data.</text>
</comment>
<dbReference type="GO" id="GO:0051536">
    <property type="term" value="F:iron-sulfur cluster binding"/>
    <property type="evidence" value="ECO:0007669"/>
    <property type="project" value="UniProtKB-KW"/>
</dbReference>
<dbReference type="Proteomes" id="UP000006034">
    <property type="component" value="Unassembled WGS sequence"/>
</dbReference>
<keyword evidence="5" id="KW-0411">Iron-sulfur</keyword>
<dbReference type="GeneID" id="78086576"/>
<dbReference type="Pfam" id="PF13183">
    <property type="entry name" value="Fer4_8"/>
    <property type="match status" value="1"/>
</dbReference>